<evidence type="ECO:0000313" key="1">
    <source>
        <dbReference type="EMBL" id="TMS18244.1"/>
    </source>
</evidence>
<dbReference type="EMBL" id="CM011679">
    <property type="protein sequence ID" value="TMS18244.1"/>
    <property type="molecule type" value="Genomic_DNA"/>
</dbReference>
<evidence type="ECO:0000313" key="2">
    <source>
        <dbReference type="Proteomes" id="UP000793456"/>
    </source>
</evidence>
<keyword evidence="2" id="KW-1185">Reference proteome</keyword>
<protein>
    <submittedName>
        <fullName evidence="1">Uncharacterized protein</fullName>
    </submittedName>
</protein>
<name>A0ACD3RHT1_LARCR</name>
<gene>
    <name evidence="1" type="ORF">E3U43_010570</name>
</gene>
<accession>A0ACD3RHT1</accession>
<dbReference type="Proteomes" id="UP000793456">
    <property type="component" value="Chromosome VI"/>
</dbReference>
<sequence>MAAVGVLPGNQSRFVLAHINSRSHTVVSGKYNLGGDSEEPVVSVDQQKKNDKYKSVRLNECVVVRECVRSYSQCMRAVIPEQVSQFNTVLIRSALKVNKYIIHEVRTVRPLPWQYSGLNTVTLLALVWDVQSACWCAPAERSTDLVLRRVCAFSPLPGDSVCWSPGVTSCTECLRRGPQCAWCFKEDFLDGTGQSQRCDLPVKLLRRGCEAEFMEQSEIKVEVNATISSTQVSPQDISVTLRPGSEASIVVAVKQLERYPVDLYYLVDLKTVGVALSLRMTEHSSDLWLGFGSFVDKPVSPYINVHPSKIHNPCSDFEIRCRPAHGFHHVLSMMGNVSEFTRVIKRQRISGNMDTPEGGLDAMLQAAVCQRAVGWRPEAKRLLLLMTDQPSHLALDSRLAGIVTPHDGLCHLENNVYTGSTQMDHPSLGQLSDKLLENHIYSIFAVEKQQYQWYQELVRLLPGSFLGKLGLFQAPNLIELVVDAYKRLLSEVEVSVSVEDKAVSRYWVSVSPLCPDGSTAKGQSCSGVQPNQTVYFNITIGLRSCPEDGEDEDVTVLVRPVGYNESTVVRIHSKCRCSCGPTKQCNDDNQSPCSGIQDSPNQEQWQGHGLIMDSNRDSNWNCRADGTDVDCSGRGVCECGRCVCDQSRLGPIYGKYCEMDDFSCPYDGGLTCGGRGVCVSGECVCDDGWTGDSCGCTVSTASCKSANGLLCSGRGRCVCGMCVCDDPQYSGDFCERCPACQSSCQSYWECVDCHLSHGFAQKEAGHCNSTCAPLVGYMDDVSGQAEEMWIQCMYISNDSCRYRFQTSSRSGQTQLHISKRPECGSSSSRLVGTFLSVCALTVLCGLVVVAVSRLLLQKRDRSPGGTAEDGGYHCTEKDLSYIPTTNEKTVTYRRDRPPDRSVEMHIQVSKMPLGDPWQY</sequence>
<proteinExistence type="predicted"/>
<reference evidence="1" key="1">
    <citation type="submission" date="2018-11" db="EMBL/GenBank/DDBJ databases">
        <title>The sequence and de novo assembly of Larimichthys crocea genome using PacBio and Hi-C technologies.</title>
        <authorList>
            <person name="Xu P."/>
            <person name="Chen B."/>
            <person name="Zhou Z."/>
            <person name="Ke Q."/>
            <person name="Wu Y."/>
            <person name="Bai H."/>
            <person name="Pu F."/>
        </authorList>
    </citation>
    <scope>NUCLEOTIDE SEQUENCE</scope>
    <source>
        <tissue evidence="1">Muscle</tissue>
    </source>
</reference>
<comment type="caution">
    <text evidence="1">The sequence shown here is derived from an EMBL/GenBank/DDBJ whole genome shotgun (WGS) entry which is preliminary data.</text>
</comment>
<organism evidence="1 2">
    <name type="scientific">Larimichthys crocea</name>
    <name type="common">Large yellow croaker</name>
    <name type="synonym">Pseudosciaena crocea</name>
    <dbReference type="NCBI Taxonomy" id="215358"/>
    <lineage>
        <taxon>Eukaryota</taxon>
        <taxon>Metazoa</taxon>
        <taxon>Chordata</taxon>
        <taxon>Craniata</taxon>
        <taxon>Vertebrata</taxon>
        <taxon>Euteleostomi</taxon>
        <taxon>Actinopterygii</taxon>
        <taxon>Neopterygii</taxon>
        <taxon>Teleostei</taxon>
        <taxon>Neoteleostei</taxon>
        <taxon>Acanthomorphata</taxon>
        <taxon>Eupercaria</taxon>
        <taxon>Sciaenidae</taxon>
        <taxon>Larimichthys</taxon>
    </lineage>
</organism>